<evidence type="ECO:0000259" key="10">
    <source>
        <dbReference type="Pfam" id="PF10436"/>
    </source>
</evidence>
<keyword evidence="3 8" id="KW-0547">Nucleotide-binding</keyword>
<evidence type="ECO:0000259" key="9">
    <source>
        <dbReference type="Pfam" id="PF02518"/>
    </source>
</evidence>
<keyword evidence="5 8" id="KW-0067">ATP-binding</keyword>
<dbReference type="AlphaFoldDB" id="A0A6U1J821"/>
<evidence type="ECO:0000256" key="6">
    <source>
        <dbReference type="ARBA" id="ARBA00023128"/>
    </source>
</evidence>
<evidence type="ECO:0000256" key="4">
    <source>
        <dbReference type="ARBA" id="ARBA00022777"/>
    </source>
</evidence>
<dbReference type="Gene3D" id="1.20.140.20">
    <property type="entry name" value="Alpha-ketoacid/pyruvate dehydrogenase kinase, N-terminal domain"/>
    <property type="match status" value="1"/>
</dbReference>
<feature type="domain" description="Histidine kinase/HSP90-like ATPase" evidence="9">
    <location>
        <begin position="275"/>
        <end position="418"/>
    </location>
</feature>
<dbReference type="GO" id="GO:0005524">
    <property type="term" value="F:ATP binding"/>
    <property type="evidence" value="ECO:0007669"/>
    <property type="project" value="UniProtKB-UniRule"/>
</dbReference>
<dbReference type="SUPFAM" id="SSF55874">
    <property type="entry name" value="ATPase domain of HSP90 chaperone/DNA topoisomerase II/histidine kinase"/>
    <property type="match status" value="1"/>
</dbReference>
<comment type="similarity">
    <text evidence="1 8">Belongs to the PDK/BCKDK protein kinase family.</text>
</comment>
<dbReference type="InterPro" id="IPR003594">
    <property type="entry name" value="HATPase_dom"/>
</dbReference>
<dbReference type="InterPro" id="IPR018955">
    <property type="entry name" value="BCDHK/PDK_N"/>
</dbReference>
<evidence type="ECO:0000256" key="1">
    <source>
        <dbReference type="ARBA" id="ARBA00006155"/>
    </source>
</evidence>
<dbReference type="InterPro" id="IPR036890">
    <property type="entry name" value="HATPase_C_sf"/>
</dbReference>
<gene>
    <name evidence="11" type="ORF">PCAL00307_LOCUS22651</name>
</gene>
<dbReference type="GO" id="GO:0010906">
    <property type="term" value="P:regulation of glucose metabolic process"/>
    <property type="evidence" value="ECO:0007669"/>
    <property type="project" value="TreeGrafter"/>
</dbReference>
<dbReference type="GO" id="GO:0005759">
    <property type="term" value="C:mitochondrial matrix"/>
    <property type="evidence" value="ECO:0007669"/>
    <property type="project" value="UniProtKB-SubCell"/>
</dbReference>
<evidence type="ECO:0000256" key="7">
    <source>
        <dbReference type="ARBA" id="ARBA00048201"/>
    </source>
</evidence>
<dbReference type="InterPro" id="IPR036784">
    <property type="entry name" value="AK/P_DHK_N_sf"/>
</dbReference>
<dbReference type="EC" id="2.7.11.-" evidence="8"/>
<accession>A0A6U1J821</accession>
<protein>
    <recommendedName>
        <fullName evidence="8">Protein-serine/threonine kinase</fullName>
        <ecNumber evidence="8">2.7.11.-</ecNumber>
    </recommendedName>
</protein>
<name>A0A6U1J821_9STRA</name>
<dbReference type="EMBL" id="HBIW01026294">
    <property type="protein sequence ID" value="CAE0707200.1"/>
    <property type="molecule type" value="Transcribed_RNA"/>
</dbReference>
<dbReference type="Pfam" id="PF02518">
    <property type="entry name" value="HATPase_c"/>
    <property type="match status" value="1"/>
</dbReference>
<dbReference type="Pfam" id="PF10436">
    <property type="entry name" value="BCDHK_Adom3"/>
    <property type="match status" value="1"/>
</dbReference>
<evidence type="ECO:0000313" key="11">
    <source>
        <dbReference type="EMBL" id="CAE0707200.1"/>
    </source>
</evidence>
<dbReference type="GO" id="GO:0004740">
    <property type="term" value="F:pyruvate dehydrogenase (acetyl-transferring) kinase activity"/>
    <property type="evidence" value="ECO:0007669"/>
    <property type="project" value="UniProtKB-EC"/>
</dbReference>
<sequence>MASAAVRALAKVRTPRVTLEQLTGEVADRRRAGAYLHGVLPPLLARMAVSLEDGAPASLAGLPAFDELIAWYGASAAKISEVSPPPEWATWRRKPSATFLEREAKFGDALDEVREAGRAVRAKVFGALDDGGWLHRAPAASDEVDAFLSDFYAKRLTLRLLLGQHRACRLASEGESAYLWGTFGGLDADGDGVLEPDELLRARSLYDAQAAELRAHPKPSVCGLVDREMSPFDVSVQAIADVQEEVLRSPRNPEGRLPRFRLFGRGEGATIPFLPRHLYKILRDVLRNAARAAFVKSAATGEPLGEVTVVIADADDNSDVVVKVSDTAGGIPRSKLNRIFSFSAASRNYKEVANDLADQSLCQALGPASLQGGAPDVLSPASDEGHALPLAKVYATLFGGDLKLLSMEGHGTDCYVYISRIEDNVLPT</sequence>
<evidence type="ECO:0000256" key="3">
    <source>
        <dbReference type="ARBA" id="ARBA00022741"/>
    </source>
</evidence>
<dbReference type="Gene3D" id="3.30.565.10">
    <property type="entry name" value="Histidine kinase-like ATPase, C-terminal domain"/>
    <property type="match status" value="1"/>
</dbReference>
<keyword evidence="2 8" id="KW-0808">Transferase</keyword>
<feature type="domain" description="Branched-chain alpha-ketoacid dehydrogenase kinase/Pyruvate dehydrogenase kinase N-terminal" evidence="10">
    <location>
        <begin position="31"/>
        <end position="168"/>
    </location>
</feature>
<proteinExistence type="inferred from homology"/>
<dbReference type="PANTHER" id="PTHR11947:SF3">
    <property type="entry name" value="[PYRUVATE DEHYDROGENASE (ACETYL-TRANSFERRING)] KINASE, MITOCHONDRIAL"/>
    <property type="match status" value="1"/>
</dbReference>
<dbReference type="PANTHER" id="PTHR11947">
    <property type="entry name" value="PYRUVATE DEHYDROGENASE KINASE"/>
    <property type="match status" value="1"/>
</dbReference>
<keyword evidence="6 8" id="KW-0496">Mitochondrion</keyword>
<dbReference type="SUPFAM" id="SSF69012">
    <property type="entry name" value="alpha-ketoacid dehydrogenase kinase, N-terminal domain"/>
    <property type="match status" value="1"/>
</dbReference>
<evidence type="ECO:0000256" key="8">
    <source>
        <dbReference type="RuleBase" id="RU366032"/>
    </source>
</evidence>
<dbReference type="InterPro" id="IPR018247">
    <property type="entry name" value="EF_Hand_1_Ca_BS"/>
</dbReference>
<evidence type="ECO:0000256" key="5">
    <source>
        <dbReference type="ARBA" id="ARBA00022840"/>
    </source>
</evidence>
<dbReference type="PROSITE" id="PS00018">
    <property type="entry name" value="EF_HAND_1"/>
    <property type="match status" value="1"/>
</dbReference>
<comment type="catalytic activity">
    <reaction evidence="7">
        <text>L-seryl-[pyruvate dehydrogenase E1 alpha subunit] + ATP = O-phospho-L-seryl-[pyruvate dehydrogenase E1 alpha subunit] + ADP + H(+)</text>
        <dbReference type="Rhea" id="RHEA:23052"/>
        <dbReference type="Rhea" id="RHEA-COMP:13689"/>
        <dbReference type="Rhea" id="RHEA-COMP:13690"/>
        <dbReference type="ChEBI" id="CHEBI:15378"/>
        <dbReference type="ChEBI" id="CHEBI:29999"/>
        <dbReference type="ChEBI" id="CHEBI:30616"/>
        <dbReference type="ChEBI" id="CHEBI:83421"/>
        <dbReference type="ChEBI" id="CHEBI:456216"/>
        <dbReference type="EC" id="2.7.11.2"/>
    </reaction>
</comment>
<reference evidence="11" key="1">
    <citation type="submission" date="2021-01" db="EMBL/GenBank/DDBJ databases">
        <authorList>
            <person name="Corre E."/>
            <person name="Pelletier E."/>
            <person name="Niang G."/>
            <person name="Scheremetjew M."/>
            <person name="Finn R."/>
            <person name="Kale V."/>
            <person name="Holt S."/>
            <person name="Cochrane G."/>
            <person name="Meng A."/>
            <person name="Brown T."/>
            <person name="Cohen L."/>
        </authorList>
    </citation>
    <scope>NUCLEOTIDE SEQUENCE</scope>
    <source>
        <strain evidence="11">CCMP1756</strain>
    </source>
</reference>
<organism evidence="11">
    <name type="scientific">Pelagomonas calceolata</name>
    <dbReference type="NCBI Taxonomy" id="35677"/>
    <lineage>
        <taxon>Eukaryota</taxon>
        <taxon>Sar</taxon>
        <taxon>Stramenopiles</taxon>
        <taxon>Ochrophyta</taxon>
        <taxon>Pelagophyceae</taxon>
        <taxon>Pelagomonadales</taxon>
        <taxon>Pelagomonadaceae</taxon>
        <taxon>Pelagomonas</taxon>
    </lineage>
</organism>
<evidence type="ECO:0000256" key="2">
    <source>
        <dbReference type="ARBA" id="ARBA00022679"/>
    </source>
</evidence>
<comment type="subcellular location">
    <subcellularLocation>
        <location evidence="8">Mitochondrion matrix</location>
    </subcellularLocation>
</comment>
<dbReference type="InterPro" id="IPR039028">
    <property type="entry name" value="BCKD/PDK"/>
</dbReference>
<keyword evidence="4 8" id="KW-0418">Kinase</keyword>